<accession>A0A316W411</accession>
<dbReference type="InParanoid" id="A0A316W411"/>
<evidence type="ECO:0000313" key="3">
    <source>
        <dbReference type="Proteomes" id="UP000245783"/>
    </source>
</evidence>
<dbReference type="Proteomes" id="UP000245783">
    <property type="component" value="Unassembled WGS sequence"/>
</dbReference>
<feature type="region of interest" description="Disordered" evidence="1">
    <location>
        <begin position="64"/>
        <end position="86"/>
    </location>
</feature>
<protein>
    <submittedName>
        <fullName evidence="2">Uncharacterized protein</fullName>
    </submittedName>
</protein>
<evidence type="ECO:0000313" key="2">
    <source>
        <dbReference type="EMBL" id="PWN42355.1"/>
    </source>
</evidence>
<proteinExistence type="predicted"/>
<dbReference type="OrthoDB" id="10325573at2759"/>
<organism evidence="2 3">
    <name type="scientific">Ceraceosorus guamensis</name>
    <dbReference type="NCBI Taxonomy" id="1522189"/>
    <lineage>
        <taxon>Eukaryota</taxon>
        <taxon>Fungi</taxon>
        <taxon>Dikarya</taxon>
        <taxon>Basidiomycota</taxon>
        <taxon>Ustilaginomycotina</taxon>
        <taxon>Exobasidiomycetes</taxon>
        <taxon>Ceraceosorales</taxon>
        <taxon>Ceraceosoraceae</taxon>
        <taxon>Ceraceosorus</taxon>
    </lineage>
</organism>
<evidence type="ECO:0000256" key="1">
    <source>
        <dbReference type="SAM" id="MobiDB-lite"/>
    </source>
</evidence>
<sequence length="226" mass="25051">MTTMPLLFLYHPVTTAELNARDQRWRLARERAYARATFADDATLVGSMARFAAAQHRSRRFSLAALGQSQNQRRTSGSLLSYESDSTRVQPLSRHASRVSRPQVVAAVRAWEQNVDHTALPSHVEDEQIVTQSDAGQDFDATVTPSRAAAFAAALERSTHQRSSGPRASAARSQSAQRASEALYTHDARGDSVGSARSSLIDTRHRRGFRRGVRRAWRRCVNAVHA</sequence>
<dbReference type="EMBL" id="KZ819380">
    <property type="protein sequence ID" value="PWN42355.1"/>
    <property type="molecule type" value="Genomic_DNA"/>
</dbReference>
<keyword evidence="3" id="KW-1185">Reference proteome</keyword>
<dbReference type="RefSeq" id="XP_025369515.1">
    <property type="nucleotide sequence ID" value="XM_025516152.1"/>
</dbReference>
<name>A0A316W411_9BASI</name>
<gene>
    <name evidence="2" type="ORF">IE81DRAFT_347462</name>
</gene>
<feature type="compositionally biased region" description="Polar residues" evidence="1">
    <location>
        <begin position="67"/>
        <end position="86"/>
    </location>
</feature>
<reference evidence="2 3" key="1">
    <citation type="journal article" date="2018" name="Mol. Biol. Evol.">
        <title>Broad Genomic Sampling Reveals a Smut Pathogenic Ancestry of the Fungal Clade Ustilaginomycotina.</title>
        <authorList>
            <person name="Kijpornyongpan T."/>
            <person name="Mondo S.J."/>
            <person name="Barry K."/>
            <person name="Sandor L."/>
            <person name="Lee J."/>
            <person name="Lipzen A."/>
            <person name="Pangilinan J."/>
            <person name="LaButti K."/>
            <person name="Hainaut M."/>
            <person name="Henrissat B."/>
            <person name="Grigoriev I.V."/>
            <person name="Spatafora J.W."/>
            <person name="Aime M.C."/>
        </authorList>
    </citation>
    <scope>NUCLEOTIDE SEQUENCE [LARGE SCALE GENOMIC DNA]</scope>
    <source>
        <strain evidence="2 3">MCA 4658</strain>
    </source>
</reference>
<feature type="region of interest" description="Disordered" evidence="1">
    <location>
        <begin position="156"/>
        <end position="199"/>
    </location>
</feature>
<dbReference type="AlphaFoldDB" id="A0A316W411"/>
<dbReference type="GeneID" id="37038022"/>
<feature type="compositionally biased region" description="Low complexity" evidence="1">
    <location>
        <begin position="161"/>
        <end position="182"/>
    </location>
</feature>